<feature type="signal peptide" evidence="2">
    <location>
        <begin position="1"/>
        <end position="21"/>
    </location>
</feature>
<feature type="compositionally biased region" description="Pro residues" evidence="1">
    <location>
        <begin position="179"/>
        <end position="188"/>
    </location>
</feature>
<dbReference type="EMBL" id="CP036433">
    <property type="protein sequence ID" value="QDU95340.1"/>
    <property type="molecule type" value="Genomic_DNA"/>
</dbReference>
<name>A0A518DU23_9BACT</name>
<accession>A0A518DU23</accession>
<feature type="region of interest" description="Disordered" evidence="1">
    <location>
        <begin position="230"/>
        <end position="255"/>
    </location>
</feature>
<evidence type="ECO:0000313" key="4">
    <source>
        <dbReference type="EMBL" id="QDU95340.1"/>
    </source>
</evidence>
<evidence type="ECO:0000256" key="1">
    <source>
        <dbReference type="SAM" id="MobiDB-lite"/>
    </source>
</evidence>
<feature type="domain" description="SH3b" evidence="3">
    <location>
        <begin position="30"/>
        <end position="94"/>
    </location>
</feature>
<keyword evidence="5" id="KW-1185">Reference proteome</keyword>
<organism evidence="4 5">
    <name type="scientific">Lignipirellula cremea</name>
    <dbReference type="NCBI Taxonomy" id="2528010"/>
    <lineage>
        <taxon>Bacteria</taxon>
        <taxon>Pseudomonadati</taxon>
        <taxon>Planctomycetota</taxon>
        <taxon>Planctomycetia</taxon>
        <taxon>Pirellulales</taxon>
        <taxon>Pirellulaceae</taxon>
        <taxon>Lignipirellula</taxon>
    </lineage>
</organism>
<sequence precursor="true">MRLLLTGIAGWLLALASIAGAAEPPTPEFPFTAYVEFEDVYVRSGPGDTHYPTQRLPLGTKVDVYKVEGDGWYAIRPPEGSFCWIPESQLRKQPDSTVAEVTADNAVAWIGSQIRAVDEHRFQVRLKRGEAVEILGSKEVATGGGRQEWCKIAPPAGDFRWIYRQFLTRTPVAVNQTPKAPPTIPAEQPPSQFVARTDAKPIERLETNDAAGPSSPADGFSQRPIGTGVRLASAEEEAAASAAAPTTTAAAPRVSVSPIDVAPTDNATDPFSQQLNACDLELSLLVAQPIESWRLNPLHEKVTGLVENGATVVERGRARLLLEKVDQFRNLYSRQLQIYQKAPGLITVAGATPLAAPGTIAPASATTPLAQGPAPQAMISPFAVYDSQGWLMPIVAQRDGTPTYALVDDTGRIVSYVTAAPGLNIHRYLKQQIGVYGQRNFLPELGSHVMVQRVIVLSR</sequence>
<evidence type="ECO:0000256" key="2">
    <source>
        <dbReference type="SAM" id="SignalP"/>
    </source>
</evidence>
<dbReference type="Gene3D" id="2.30.30.40">
    <property type="entry name" value="SH3 Domains"/>
    <property type="match status" value="1"/>
</dbReference>
<dbReference type="InterPro" id="IPR003646">
    <property type="entry name" value="SH3-like_bac-type"/>
</dbReference>
<reference evidence="4 5" key="1">
    <citation type="submission" date="2019-02" db="EMBL/GenBank/DDBJ databases">
        <title>Deep-cultivation of Planctomycetes and their phenomic and genomic characterization uncovers novel biology.</title>
        <authorList>
            <person name="Wiegand S."/>
            <person name="Jogler M."/>
            <person name="Boedeker C."/>
            <person name="Pinto D."/>
            <person name="Vollmers J."/>
            <person name="Rivas-Marin E."/>
            <person name="Kohn T."/>
            <person name="Peeters S.H."/>
            <person name="Heuer A."/>
            <person name="Rast P."/>
            <person name="Oberbeckmann S."/>
            <person name="Bunk B."/>
            <person name="Jeske O."/>
            <person name="Meyerdierks A."/>
            <person name="Storesund J.E."/>
            <person name="Kallscheuer N."/>
            <person name="Luecker S."/>
            <person name="Lage O.M."/>
            <person name="Pohl T."/>
            <person name="Merkel B.J."/>
            <person name="Hornburger P."/>
            <person name="Mueller R.-W."/>
            <person name="Bruemmer F."/>
            <person name="Labrenz M."/>
            <person name="Spormann A.M."/>
            <person name="Op den Camp H."/>
            <person name="Overmann J."/>
            <person name="Amann R."/>
            <person name="Jetten M.S.M."/>
            <person name="Mascher T."/>
            <person name="Medema M.H."/>
            <person name="Devos D.P."/>
            <person name="Kaster A.-K."/>
            <person name="Ovreas L."/>
            <person name="Rohde M."/>
            <person name="Galperin M.Y."/>
            <person name="Jogler C."/>
        </authorList>
    </citation>
    <scope>NUCLEOTIDE SEQUENCE [LARGE SCALE GENOMIC DNA]</scope>
    <source>
        <strain evidence="4 5">Pla85_3_4</strain>
    </source>
</reference>
<protein>
    <recommendedName>
        <fullName evidence="3">SH3b domain-containing protein</fullName>
    </recommendedName>
</protein>
<keyword evidence="2" id="KW-0732">Signal</keyword>
<gene>
    <name evidence="4" type="ORF">Pla8534_31550</name>
</gene>
<feature type="compositionally biased region" description="Low complexity" evidence="1">
    <location>
        <begin position="239"/>
        <end position="252"/>
    </location>
</feature>
<proteinExistence type="predicted"/>
<evidence type="ECO:0000313" key="5">
    <source>
        <dbReference type="Proteomes" id="UP000317648"/>
    </source>
</evidence>
<feature type="chain" id="PRO_5022231239" description="SH3b domain-containing protein" evidence="2">
    <location>
        <begin position="22"/>
        <end position="459"/>
    </location>
</feature>
<dbReference type="OrthoDB" id="288013at2"/>
<dbReference type="AlphaFoldDB" id="A0A518DU23"/>
<dbReference type="Proteomes" id="UP000317648">
    <property type="component" value="Chromosome"/>
</dbReference>
<evidence type="ECO:0000259" key="3">
    <source>
        <dbReference type="SMART" id="SM00287"/>
    </source>
</evidence>
<feature type="region of interest" description="Disordered" evidence="1">
    <location>
        <begin position="174"/>
        <end position="193"/>
    </location>
</feature>
<dbReference type="RefSeq" id="WP_145054095.1">
    <property type="nucleotide sequence ID" value="NZ_CP036433.1"/>
</dbReference>
<dbReference type="SMART" id="SM00287">
    <property type="entry name" value="SH3b"/>
    <property type="match status" value="1"/>
</dbReference>
<dbReference type="KEGG" id="lcre:Pla8534_31550"/>